<feature type="compositionally biased region" description="Polar residues" evidence="5">
    <location>
        <begin position="180"/>
        <end position="191"/>
    </location>
</feature>
<keyword evidence="7" id="KW-1185">Reference proteome</keyword>
<keyword evidence="2" id="KW-0677">Repeat</keyword>
<feature type="region of interest" description="Disordered" evidence="5">
    <location>
        <begin position="147"/>
        <end position="382"/>
    </location>
</feature>
<gene>
    <name evidence="6" type="ORF">A6R68_17261</name>
</gene>
<dbReference type="OrthoDB" id="539213at2759"/>
<dbReference type="Proteomes" id="UP000092124">
    <property type="component" value="Unassembled WGS sequence"/>
</dbReference>
<dbReference type="InterPro" id="IPR042637">
    <property type="entry name" value="AN34A/B/C"/>
</dbReference>
<evidence type="ECO:0000256" key="1">
    <source>
        <dbReference type="ARBA" id="ARBA00010029"/>
    </source>
</evidence>
<comment type="caution">
    <text evidence="6">The sequence shown here is derived from an EMBL/GenBank/DDBJ whole genome shotgun (WGS) entry which is preliminary data.</text>
</comment>
<accession>A0A1A6HED2</accession>
<dbReference type="SUPFAM" id="SSF48403">
    <property type="entry name" value="Ankyrin repeat"/>
    <property type="match status" value="1"/>
</dbReference>
<feature type="compositionally biased region" description="Basic residues" evidence="5">
    <location>
        <begin position="233"/>
        <end position="242"/>
    </location>
</feature>
<reference evidence="6 7" key="1">
    <citation type="submission" date="2016-06" db="EMBL/GenBank/DDBJ databases">
        <title>The Draft Genome Sequence and Annotation of the Desert Woodrat Neotoma lepida.</title>
        <authorList>
            <person name="Campbell M."/>
            <person name="Oakeson K.F."/>
            <person name="Yandell M."/>
            <person name="Halpert J.R."/>
            <person name="Dearing D."/>
        </authorList>
    </citation>
    <scope>NUCLEOTIDE SEQUENCE [LARGE SCALE GENOMIC DNA]</scope>
    <source>
        <strain evidence="6">417</strain>
        <tissue evidence="6">Liver</tissue>
    </source>
</reference>
<dbReference type="PANTHER" id="PTHR24156:SF4">
    <property type="entry name" value="ANKYRIN REPEAT DOMAIN 34A"/>
    <property type="match status" value="1"/>
</dbReference>
<evidence type="ECO:0000256" key="4">
    <source>
        <dbReference type="PROSITE-ProRule" id="PRU00023"/>
    </source>
</evidence>
<dbReference type="STRING" id="56216.A0A1A6HED2"/>
<keyword evidence="3 4" id="KW-0040">ANK repeat</keyword>
<dbReference type="AlphaFoldDB" id="A0A1A6HED2"/>
<feature type="compositionally biased region" description="Pro residues" evidence="5">
    <location>
        <begin position="217"/>
        <end position="232"/>
    </location>
</feature>
<dbReference type="PROSITE" id="PS50297">
    <property type="entry name" value="ANK_REP_REGION"/>
    <property type="match status" value="2"/>
</dbReference>
<dbReference type="Gene3D" id="1.25.40.20">
    <property type="entry name" value="Ankyrin repeat-containing domain"/>
    <property type="match status" value="1"/>
</dbReference>
<dbReference type="InterPro" id="IPR002110">
    <property type="entry name" value="Ankyrin_rpt"/>
</dbReference>
<evidence type="ECO:0000313" key="7">
    <source>
        <dbReference type="Proteomes" id="UP000092124"/>
    </source>
</evidence>
<sequence>MLHTEGHALLRAVGQGKLRLARLLLEGGAYVNEGDAQGETALMAACRARYDDPQNKARMVRYLLEQGADPNIADRLGRTALMHACAGGGGAAVASLLLAHGADPSVRDHAGASALVHALDRGDRETLATLLDACKAKGTEVIIITTDTSPSGTKKTRQYLNSPPSPGVEDPAPAPPSPGVCTSPSEVQLQTAGGGRGLLSPRAQEEEEKRDIFEFPLPKPPDDPSPSEPLPKPPRHPPKPLKRLNSEPWGLVAPPQPVPPAEGRPGMERLAAEFNGLTLTGRPRLSRRHSTEGPEDPPPWAEKVTGGGPLSRRNTAPEAQESGLPSGLRQKLSRMEPVELDTPGHFCPDSPESSRLSLERRRYSASPLTLPPAGSVSSPRQSQEMNVVEALQEFWQMKQSRGADLKNGALVVYEMVPSNSPPYVCYVTLPGGSCFGSFQFCPTKAEARRSAAKIALMNSVFNEHPSRRITDEFIEKSVSEALASFNGNREEADNPNTGIGAFRFMLESNKGKSMLEFQEVLAHYSHRALDDDIRHQMALDWVSREQSVPGALSRELASTERELDEARLAGKELRFHKEKKDILMLAAGQLGNMHSSSC</sequence>
<feature type="repeat" description="ANK" evidence="4">
    <location>
        <begin position="37"/>
        <end position="75"/>
    </location>
</feature>
<dbReference type="InterPro" id="IPR029270">
    <property type="entry name" value="LIX1"/>
</dbReference>
<organism evidence="6 7">
    <name type="scientific">Neotoma lepida</name>
    <name type="common">Desert woodrat</name>
    <dbReference type="NCBI Taxonomy" id="56216"/>
    <lineage>
        <taxon>Eukaryota</taxon>
        <taxon>Metazoa</taxon>
        <taxon>Chordata</taxon>
        <taxon>Craniata</taxon>
        <taxon>Vertebrata</taxon>
        <taxon>Euteleostomi</taxon>
        <taxon>Mammalia</taxon>
        <taxon>Eutheria</taxon>
        <taxon>Euarchontoglires</taxon>
        <taxon>Glires</taxon>
        <taxon>Rodentia</taxon>
        <taxon>Myomorpha</taxon>
        <taxon>Muroidea</taxon>
        <taxon>Cricetidae</taxon>
        <taxon>Neotominae</taxon>
        <taxon>Neotoma</taxon>
    </lineage>
</organism>
<dbReference type="EMBL" id="LZPO01034943">
    <property type="protein sequence ID" value="OBS76285.1"/>
    <property type="molecule type" value="Genomic_DNA"/>
</dbReference>
<evidence type="ECO:0000256" key="2">
    <source>
        <dbReference type="ARBA" id="ARBA00022737"/>
    </source>
</evidence>
<dbReference type="Gene3D" id="3.30.160.20">
    <property type="match status" value="1"/>
</dbReference>
<evidence type="ECO:0000256" key="3">
    <source>
        <dbReference type="ARBA" id="ARBA00023043"/>
    </source>
</evidence>
<evidence type="ECO:0000256" key="5">
    <source>
        <dbReference type="SAM" id="MobiDB-lite"/>
    </source>
</evidence>
<dbReference type="CDD" id="cd00048">
    <property type="entry name" value="DSRM_SF"/>
    <property type="match status" value="1"/>
</dbReference>
<dbReference type="PROSITE" id="PS50088">
    <property type="entry name" value="ANK_REPEAT"/>
    <property type="match status" value="2"/>
</dbReference>
<proteinExistence type="inferred from homology"/>
<dbReference type="InterPro" id="IPR036770">
    <property type="entry name" value="Ankyrin_rpt-contain_sf"/>
</dbReference>
<feature type="compositionally biased region" description="Basic and acidic residues" evidence="5">
    <location>
        <begin position="203"/>
        <end position="213"/>
    </location>
</feature>
<dbReference type="SMART" id="SM00248">
    <property type="entry name" value="ANK"/>
    <property type="match status" value="4"/>
</dbReference>
<feature type="repeat" description="ANK" evidence="4">
    <location>
        <begin position="76"/>
        <end position="109"/>
    </location>
</feature>
<dbReference type="Pfam" id="PF14954">
    <property type="entry name" value="LIX1"/>
    <property type="match status" value="1"/>
</dbReference>
<feature type="compositionally biased region" description="Polar residues" evidence="5">
    <location>
        <begin position="147"/>
        <end position="162"/>
    </location>
</feature>
<dbReference type="SUPFAM" id="SSF54768">
    <property type="entry name" value="dsRNA-binding domain-like"/>
    <property type="match status" value="1"/>
</dbReference>
<protein>
    <submittedName>
        <fullName evidence="6">Uncharacterized protein</fullName>
    </submittedName>
</protein>
<comment type="similarity">
    <text evidence="1">Belongs to the ANKRD34 family.</text>
</comment>
<name>A0A1A6HED2_NEOLE</name>
<dbReference type="PANTHER" id="PTHR24156">
    <property type="entry name" value="ANK_REP_REGION DOMAIN-CONTAINING PROTEIN"/>
    <property type="match status" value="1"/>
</dbReference>
<dbReference type="Pfam" id="PF12796">
    <property type="entry name" value="Ank_2"/>
    <property type="match status" value="1"/>
</dbReference>
<evidence type="ECO:0000313" key="6">
    <source>
        <dbReference type="EMBL" id="OBS76285.1"/>
    </source>
</evidence>